<proteinExistence type="predicted"/>
<sequence length="185" mass="19790">MQLTALTLLAAATGSVSAAVLTPKDASTTYTLTAQSENQVIYGGVISASGTQLWVSLPQDLQDANCGQEVLQDGAAIVFLQEGPEELFLYGGQDKGNLVYIDNLNYTSSNAEVLSGWSIDPDAKLLFFSGSNFLACPGPEESNGAYTVDILLRSANLEVHTDCFEINILPTLKDNPVACRYTEEE</sequence>
<dbReference type="Proteomes" id="UP001302676">
    <property type="component" value="Unassembled WGS sequence"/>
</dbReference>
<dbReference type="EMBL" id="MU853597">
    <property type="protein sequence ID" value="KAK4142431.1"/>
    <property type="molecule type" value="Genomic_DNA"/>
</dbReference>
<reference evidence="2" key="1">
    <citation type="journal article" date="2023" name="Mol. Phylogenet. Evol.">
        <title>Genome-scale phylogeny and comparative genomics of the fungal order Sordariales.</title>
        <authorList>
            <person name="Hensen N."/>
            <person name="Bonometti L."/>
            <person name="Westerberg I."/>
            <person name="Brannstrom I.O."/>
            <person name="Guillou S."/>
            <person name="Cros-Aarteil S."/>
            <person name="Calhoun S."/>
            <person name="Haridas S."/>
            <person name="Kuo A."/>
            <person name="Mondo S."/>
            <person name="Pangilinan J."/>
            <person name="Riley R."/>
            <person name="LaButti K."/>
            <person name="Andreopoulos B."/>
            <person name="Lipzen A."/>
            <person name="Chen C."/>
            <person name="Yan M."/>
            <person name="Daum C."/>
            <person name="Ng V."/>
            <person name="Clum A."/>
            <person name="Steindorff A."/>
            <person name="Ohm R.A."/>
            <person name="Martin F."/>
            <person name="Silar P."/>
            <person name="Natvig D.O."/>
            <person name="Lalanne C."/>
            <person name="Gautier V."/>
            <person name="Ament-Velasquez S.L."/>
            <person name="Kruys A."/>
            <person name="Hutchinson M.I."/>
            <person name="Powell A.J."/>
            <person name="Barry K."/>
            <person name="Miller A.N."/>
            <person name="Grigoriev I.V."/>
            <person name="Debuchy R."/>
            <person name="Gladieux P."/>
            <person name="Hiltunen Thoren M."/>
            <person name="Johannesson H."/>
        </authorList>
    </citation>
    <scope>NUCLEOTIDE SEQUENCE</scope>
    <source>
        <strain evidence="2">CBS 141.50</strain>
    </source>
</reference>
<keyword evidence="1" id="KW-0732">Signal</keyword>
<accession>A0AAN6ZM93</accession>
<dbReference type="GeneID" id="87817774"/>
<evidence type="ECO:0000313" key="3">
    <source>
        <dbReference type="Proteomes" id="UP001302676"/>
    </source>
</evidence>
<evidence type="ECO:0000256" key="1">
    <source>
        <dbReference type="SAM" id="SignalP"/>
    </source>
</evidence>
<dbReference type="AlphaFoldDB" id="A0AAN6ZM93"/>
<name>A0AAN6ZM93_9PEZI</name>
<organism evidence="2 3">
    <name type="scientific">Dichotomopilus funicola</name>
    <dbReference type="NCBI Taxonomy" id="1934379"/>
    <lineage>
        <taxon>Eukaryota</taxon>
        <taxon>Fungi</taxon>
        <taxon>Dikarya</taxon>
        <taxon>Ascomycota</taxon>
        <taxon>Pezizomycotina</taxon>
        <taxon>Sordariomycetes</taxon>
        <taxon>Sordariomycetidae</taxon>
        <taxon>Sordariales</taxon>
        <taxon>Chaetomiaceae</taxon>
        <taxon>Dichotomopilus</taxon>
    </lineage>
</organism>
<reference evidence="2" key="2">
    <citation type="submission" date="2023-05" db="EMBL/GenBank/DDBJ databases">
        <authorList>
            <consortium name="Lawrence Berkeley National Laboratory"/>
            <person name="Steindorff A."/>
            <person name="Hensen N."/>
            <person name="Bonometti L."/>
            <person name="Westerberg I."/>
            <person name="Brannstrom I.O."/>
            <person name="Guillou S."/>
            <person name="Cros-Aarteil S."/>
            <person name="Calhoun S."/>
            <person name="Haridas S."/>
            <person name="Kuo A."/>
            <person name="Mondo S."/>
            <person name="Pangilinan J."/>
            <person name="Riley R."/>
            <person name="Labutti K."/>
            <person name="Andreopoulos B."/>
            <person name="Lipzen A."/>
            <person name="Chen C."/>
            <person name="Yanf M."/>
            <person name="Daum C."/>
            <person name="Ng V."/>
            <person name="Clum A."/>
            <person name="Ohm R."/>
            <person name="Martin F."/>
            <person name="Silar P."/>
            <person name="Natvig D."/>
            <person name="Lalanne C."/>
            <person name="Gautier V."/>
            <person name="Ament-Velasquez S.L."/>
            <person name="Kruys A."/>
            <person name="Hutchinson M.I."/>
            <person name="Powell A.J."/>
            <person name="Barry K."/>
            <person name="Miller A.N."/>
            <person name="Grigoriev I.V."/>
            <person name="Debuchy R."/>
            <person name="Gladieux P."/>
            <person name="Thoren M.H."/>
            <person name="Johannesson H."/>
        </authorList>
    </citation>
    <scope>NUCLEOTIDE SEQUENCE</scope>
    <source>
        <strain evidence="2">CBS 141.50</strain>
    </source>
</reference>
<protein>
    <submittedName>
        <fullName evidence="2">Uncharacterized protein</fullName>
    </submittedName>
</protein>
<comment type="caution">
    <text evidence="2">The sequence shown here is derived from an EMBL/GenBank/DDBJ whole genome shotgun (WGS) entry which is preliminary data.</text>
</comment>
<dbReference type="RefSeq" id="XP_062635802.1">
    <property type="nucleotide sequence ID" value="XM_062781161.1"/>
</dbReference>
<keyword evidence="3" id="KW-1185">Reference proteome</keyword>
<feature type="chain" id="PRO_5042949147" evidence="1">
    <location>
        <begin position="19"/>
        <end position="185"/>
    </location>
</feature>
<feature type="signal peptide" evidence="1">
    <location>
        <begin position="1"/>
        <end position="18"/>
    </location>
</feature>
<gene>
    <name evidence="2" type="ORF">C8A04DRAFT_29880</name>
</gene>
<evidence type="ECO:0000313" key="2">
    <source>
        <dbReference type="EMBL" id="KAK4142431.1"/>
    </source>
</evidence>